<sequence length="632" mass="70333">MKNETSQDDAQVTVGRAWRLEWRALRLCWRLRPAWFVATVGDALMKAALPYATIWFSARLIDELAGARDPARLRMWVLLILAVGAALGLAAAVFARWRDAEDEAMELVARQQVTADKLSTVDFPILDDQRTSDVVAHILQSDRMAGKGLRNVTLTFGRALPGIFQITGGAALSVGLFTSPVPGTPDAGWLVALNHPMAGAALFALLIADVALSSLCYAKSSMVWFRFDDMGRFGNRVFRSFGLLFRDRRRALDLRMYRQYERVALPFWKTNNTFGVHAKSYRMITRVMGPLAALSAGVSALPVGVIYAFVCLKAWGGAFGVGAVTQYVGAITTMFAGVHTVLNQAGEIRANGPFLQRLFAFLDTPNTMYQGTLTTEKRSDREYDVEFRDVSFRYPGAPEGVWALRHANVKFRVGSRLAVVGENGSGKTTFIKLLCRLYDPTEGQILLNGIDVRKYRYDEYMRIFAVVFQDFRLLALPLGQNVAGSASYDPALAARCLRDADFGERFASLPHGLDTFLYRELDPDGVEISGGEAQKIAIARALYRDAPFIVLDEPTAALDPVAEAEIYERFDRIALDRTAVYISHRLSSCRFCDEVAVFDHGRIVQTGTHDQLVADRSGKYYELWHAQAQYYA</sequence>
<dbReference type="Gene3D" id="1.20.1560.10">
    <property type="entry name" value="ABC transporter type 1, transmembrane domain"/>
    <property type="match status" value="1"/>
</dbReference>
<evidence type="ECO:0000259" key="8">
    <source>
        <dbReference type="PROSITE" id="PS50893"/>
    </source>
</evidence>
<feature type="transmembrane region" description="Helical" evidence="7">
    <location>
        <begin position="159"/>
        <end position="177"/>
    </location>
</feature>
<feature type="transmembrane region" description="Helical" evidence="7">
    <location>
        <begin position="287"/>
        <end position="310"/>
    </location>
</feature>
<dbReference type="PANTHER" id="PTHR24221">
    <property type="entry name" value="ATP-BINDING CASSETTE SUB-FAMILY B"/>
    <property type="match status" value="1"/>
</dbReference>
<proteinExistence type="predicted"/>
<dbReference type="InterPro" id="IPR027417">
    <property type="entry name" value="P-loop_NTPase"/>
</dbReference>
<dbReference type="PROSITE" id="PS00211">
    <property type="entry name" value="ABC_TRANSPORTER_1"/>
    <property type="match status" value="1"/>
</dbReference>
<dbReference type="SUPFAM" id="SSF52540">
    <property type="entry name" value="P-loop containing nucleoside triphosphate hydrolases"/>
    <property type="match status" value="1"/>
</dbReference>
<keyword evidence="5 7" id="KW-1133">Transmembrane helix</keyword>
<evidence type="ECO:0000256" key="5">
    <source>
        <dbReference type="ARBA" id="ARBA00022989"/>
    </source>
</evidence>
<keyword evidence="4 9" id="KW-0067">ATP-binding</keyword>
<evidence type="ECO:0000256" key="6">
    <source>
        <dbReference type="ARBA" id="ARBA00023136"/>
    </source>
</evidence>
<dbReference type="AlphaFoldDB" id="A0A7K3TJC4"/>
<feature type="transmembrane region" description="Helical" evidence="7">
    <location>
        <begin position="76"/>
        <end position="95"/>
    </location>
</feature>
<evidence type="ECO:0000256" key="3">
    <source>
        <dbReference type="ARBA" id="ARBA00022741"/>
    </source>
</evidence>
<dbReference type="GO" id="GO:0005886">
    <property type="term" value="C:plasma membrane"/>
    <property type="evidence" value="ECO:0007669"/>
    <property type="project" value="UniProtKB-SubCell"/>
</dbReference>
<dbReference type="PROSITE" id="PS50893">
    <property type="entry name" value="ABC_TRANSPORTER_2"/>
    <property type="match status" value="1"/>
</dbReference>
<evidence type="ECO:0000313" key="10">
    <source>
        <dbReference type="Proteomes" id="UP000469763"/>
    </source>
</evidence>
<dbReference type="InterPro" id="IPR017871">
    <property type="entry name" value="ABC_transporter-like_CS"/>
</dbReference>
<dbReference type="PANTHER" id="PTHR24221:SF646">
    <property type="entry name" value="HAEMOLYSIN SECRETION ATP-BINDING PROTEIN"/>
    <property type="match status" value="1"/>
</dbReference>
<feature type="transmembrane region" description="Helical" evidence="7">
    <location>
        <begin position="197"/>
        <end position="218"/>
    </location>
</feature>
<dbReference type="OrthoDB" id="9806127at2"/>
<feature type="domain" description="ABC transporter" evidence="8">
    <location>
        <begin position="385"/>
        <end position="625"/>
    </location>
</feature>
<keyword evidence="2 7" id="KW-0812">Transmembrane</keyword>
<comment type="caution">
    <text evidence="9">The sequence shown here is derived from an EMBL/GenBank/DDBJ whole genome shotgun (WGS) entry which is preliminary data.</text>
</comment>
<keyword evidence="3" id="KW-0547">Nucleotide-binding</keyword>
<comment type="subcellular location">
    <subcellularLocation>
        <location evidence="1">Cell membrane</location>
        <topology evidence="1">Multi-pass membrane protein</topology>
    </subcellularLocation>
</comment>
<dbReference type="Pfam" id="PF00005">
    <property type="entry name" value="ABC_tran"/>
    <property type="match status" value="1"/>
</dbReference>
<dbReference type="GO" id="GO:0016887">
    <property type="term" value="F:ATP hydrolysis activity"/>
    <property type="evidence" value="ECO:0007669"/>
    <property type="project" value="InterPro"/>
</dbReference>
<dbReference type="Proteomes" id="UP000469763">
    <property type="component" value="Unassembled WGS sequence"/>
</dbReference>
<dbReference type="InterPro" id="IPR039421">
    <property type="entry name" value="Type_1_exporter"/>
</dbReference>
<dbReference type="SMART" id="SM00382">
    <property type="entry name" value="AAA"/>
    <property type="match status" value="1"/>
</dbReference>
<dbReference type="RefSeq" id="WP_152351035.1">
    <property type="nucleotide sequence ID" value="NZ_WBSN01000020.1"/>
</dbReference>
<evidence type="ECO:0000256" key="2">
    <source>
        <dbReference type="ARBA" id="ARBA00022692"/>
    </source>
</evidence>
<dbReference type="SUPFAM" id="SSF90123">
    <property type="entry name" value="ABC transporter transmembrane region"/>
    <property type="match status" value="2"/>
</dbReference>
<protein>
    <submittedName>
        <fullName evidence="9">ATP-binding cassette domain-containing protein</fullName>
    </submittedName>
</protein>
<reference evidence="9 10" key="1">
    <citation type="submission" date="2019-10" db="EMBL/GenBank/DDBJ databases">
        <title>Bifidobacterium from non-human primates.</title>
        <authorList>
            <person name="Modesto M."/>
        </authorList>
    </citation>
    <scope>NUCLEOTIDE SEQUENCE [LARGE SCALE GENOMIC DNA]</scope>
    <source>
        <strain evidence="9 10">TREC</strain>
    </source>
</reference>
<evidence type="ECO:0000313" key="9">
    <source>
        <dbReference type="EMBL" id="NEG78710.1"/>
    </source>
</evidence>
<gene>
    <name evidence="9" type="ORF">GFD22_06970</name>
</gene>
<evidence type="ECO:0000256" key="4">
    <source>
        <dbReference type="ARBA" id="ARBA00022840"/>
    </source>
</evidence>
<dbReference type="InterPro" id="IPR003593">
    <property type="entry name" value="AAA+_ATPase"/>
</dbReference>
<keyword evidence="10" id="KW-1185">Reference proteome</keyword>
<dbReference type="Gene3D" id="3.40.50.300">
    <property type="entry name" value="P-loop containing nucleotide triphosphate hydrolases"/>
    <property type="match status" value="1"/>
</dbReference>
<dbReference type="EMBL" id="WHZY01000009">
    <property type="protein sequence ID" value="NEG78710.1"/>
    <property type="molecule type" value="Genomic_DNA"/>
</dbReference>
<dbReference type="InterPro" id="IPR003439">
    <property type="entry name" value="ABC_transporter-like_ATP-bd"/>
</dbReference>
<dbReference type="GO" id="GO:0005524">
    <property type="term" value="F:ATP binding"/>
    <property type="evidence" value="ECO:0007669"/>
    <property type="project" value="UniProtKB-KW"/>
</dbReference>
<evidence type="ECO:0000256" key="7">
    <source>
        <dbReference type="SAM" id="Phobius"/>
    </source>
</evidence>
<organism evidence="9 10">
    <name type="scientific">Bifidobacterium avesanii</name>
    <dbReference type="NCBI Taxonomy" id="1798157"/>
    <lineage>
        <taxon>Bacteria</taxon>
        <taxon>Bacillati</taxon>
        <taxon>Actinomycetota</taxon>
        <taxon>Actinomycetes</taxon>
        <taxon>Bifidobacteriales</taxon>
        <taxon>Bifidobacteriaceae</taxon>
        <taxon>Bifidobacterium</taxon>
    </lineage>
</organism>
<feature type="transmembrane region" description="Helical" evidence="7">
    <location>
        <begin position="33"/>
        <end position="56"/>
    </location>
</feature>
<dbReference type="GO" id="GO:0034040">
    <property type="term" value="F:ATPase-coupled lipid transmembrane transporter activity"/>
    <property type="evidence" value="ECO:0007669"/>
    <property type="project" value="TreeGrafter"/>
</dbReference>
<keyword evidence="6 7" id="KW-0472">Membrane</keyword>
<accession>A0A7K3TJC4</accession>
<name>A0A7K3TJC4_9BIFI</name>
<dbReference type="InterPro" id="IPR036640">
    <property type="entry name" value="ABC1_TM_sf"/>
</dbReference>
<evidence type="ECO:0000256" key="1">
    <source>
        <dbReference type="ARBA" id="ARBA00004651"/>
    </source>
</evidence>